<feature type="transmembrane region" description="Helical" evidence="1">
    <location>
        <begin position="125"/>
        <end position="148"/>
    </location>
</feature>
<name>X0ZAP0_9ZZZZ</name>
<evidence type="ECO:0008006" key="3">
    <source>
        <dbReference type="Google" id="ProtNLM"/>
    </source>
</evidence>
<organism evidence="2">
    <name type="scientific">marine sediment metagenome</name>
    <dbReference type="NCBI Taxonomy" id="412755"/>
    <lineage>
        <taxon>unclassified sequences</taxon>
        <taxon>metagenomes</taxon>
        <taxon>ecological metagenomes</taxon>
    </lineage>
</organism>
<evidence type="ECO:0000313" key="2">
    <source>
        <dbReference type="EMBL" id="GAG57468.1"/>
    </source>
</evidence>
<sequence>MKTSKFLVGEKYEIAFEFENIGEQDFPGGICTVSVKYTNLQKVTIIVQIPKIEKEGKKVKVENEMGSTEKIETEALSKDFALFTGEIKADDGNPVTIFDNSKQKRSKDEAFDSIFVETRSDVHTYYVLIISAVALVMLVILSLAQIFMMSQ</sequence>
<reference evidence="2" key="1">
    <citation type="journal article" date="2014" name="Front. Microbiol.">
        <title>High frequency of phylogenetically diverse reductive dehalogenase-homologous genes in deep subseafloor sedimentary metagenomes.</title>
        <authorList>
            <person name="Kawai M."/>
            <person name="Futagami T."/>
            <person name="Toyoda A."/>
            <person name="Takaki Y."/>
            <person name="Nishi S."/>
            <person name="Hori S."/>
            <person name="Arai W."/>
            <person name="Tsubouchi T."/>
            <person name="Morono Y."/>
            <person name="Uchiyama I."/>
            <person name="Ito T."/>
            <person name="Fujiyama A."/>
            <person name="Inagaki F."/>
            <person name="Takami H."/>
        </authorList>
    </citation>
    <scope>NUCLEOTIDE SEQUENCE</scope>
    <source>
        <strain evidence="2">Expedition CK06-06</strain>
    </source>
</reference>
<keyword evidence="1" id="KW-1133">Transmembrane helix</keyword>
<protein>
    <recommendedName>
        <fullName evidence="3">CARDB domain-containing protein</fullName>
    </recommendedName>
</protein>
<keyword evidence="1" id="KW-0812">Transmembrane</keyword>
<proteinExistence type="predicted"/>
<dbReference type="EMBL" id="BART01003497">
    <property type="protein sequence ID" value="GAG57468.1"/>
    <property type="molecule type" value="Genomic_DNA"/>
</dbReference>
<gene>
    <name evidence="2" type="ORF">S01H4_09591</name>
</gene>
<evidence type="ECO:0000256" key="1">
    <source>
        <dbReference type="SAM" id="Phobius"/>
    </source>
</evidence>
<accession>X0ZAP0</accession>
<dbReference type="AlphaFoldDB" id="X0ZAP0"/>
<comment type="caution">
    <text evidence="2">The sequence shown here is derived from an EMBL/GenBank/DDBJ whole genome shotgun (WGS) entry which is preliminary data.</text>
</comment>
<keyword evidence="1" id="KW-0472">Membrane</keyword>